<sequence>MEQKASTSSKKNQILIAIIVALLVAMGIAAYFIFNQKSQLEEMQQVNEISKQQLEDEYASIDTQYEGFKISIKNDSLLQQLSNEQAKVQRLREELRTVKATDKAEISRLTNELASLRKILKSYIAQIDSLNRANEKLTKEKEEITNKYQETTRTLNQVSQEKANLNEKVTRAAKLDATAISVRATNLKGKDQKKIKKVEQLIVSFTVTKNITAEPGERTIYVRIMKPDDDVLVKNRANTFPYENGNIQYSIKRVIEYGGEEVNVSLFWKVEEFLMPGTYRVDIFADGNRIGSKSFSLEK</sequence>
<evidence type="ECO:0000256" key="2">
    <source>
        <dbReference type="SAM" id="Phobius"/>
    </source>
</evidence>
<evidence type="ECO:0008006" key="5">
    <source>
        <dbReference type="Google" id="ProtNLM"/>
    </source>
</evidence>
<dbReference type="STRING" id="1121485.GCA_000426485_00837"/>
<feature type="transmembrane region" description="Helical" evidence="2">
    <location>
        <begin position="12"/>
        <end position="34"/>
    </location>
</feature>
<dbReference type="Proteomes" id="UP000297861">
    <property type="component" value="Unassembled WGS sequence"/>
</dbReference>
<keyword evidence="2" id="KW-0472">Membrane</keyword>
<dbReference type="AlphaFoldDB" id="A0A4Y8L7M1"/>
<keyword evidence="4" id="KW-1185">Reference proteome</keyword>
<organism evidence="3 4">
    <name type="scientific">Dysgonomonas capnocytophagoides</name>
    <dbReference type="NCBI Taxonomy" id="45254"/>
    <lineage>
        <taxon>Bacteria</taxon>
        <taxon>Pseudomonadati</taxon>
        <taxon>Bacteroidota</taxon>
        <taxon>Bacteroidia</taxon>
        <taxon>Bacteroidales</taxon>
        <taxon>Dysgonomonadaceae</taxon>
        <taxon>Dysgonomonas</taxon>
    </lineage>
</organism>
<comment type="caution">
    <text evidence="3">The sequence shown here is derived from an EMBL/GenBank/DDBJ whole genome shotgun (WGS) entry which is preliminary data.</text>
</comment>
<keyword evidence="1" id="KW-0175">Coiled coil</keyword>
<feature type="coiled-coil region" evidence="1">
    <location>
        <begin position="74"/>
        <end position="175"/>
    </location>
</feature>
<accession>A0A4Y8L7M1</accession>
<gene>
    <name evidence="3" type="ORF">E2605_00380</name>
</gene>
<proteinExistence type="predicted"/>
<evidence type="ECO:0000313" key="3">
    <source>
        <dbReference type="EMBL" id="TFD98573.1"/>
    </source>
</evidence>
<evidence type="ECO:0000313" key="4">
    <source>
        <dbReference type="Proteomes" id="UP000297861"/>
    </source>
</evidence>
<reference evidence="3 4" key="1">
    <citation type="submission" date="2019-03" db="EMBL/GenBank/DDBJ databases">
        <title>San Antonio Military Medical Center submission to MRSN (WRAIR), pending publication.</title>
        <authorList>
            <person name="Blyth D.M."/>
            <person name="Mccarthy S.L."/>
            <person name="Schall S.E."/>
            <person name="Stam J.A."/>
            <person name="Ong A.C."/>
            <person name="Mcgann P.T."/>
        </authorList>
    </citation>
    <scope>NUCLEOTIDE SEQUENCE [LARGE SCALE GENOMIC DNA]</scope>
    <source>
        <strain evidence="3 4">MRSN571793</strain>
    </source>
</reference>
<dbReference type="OrthoDB" id="1115172at2"/>
<protein>
    <recommendedName>
        <fullName evidence="5">Chromosome partitioning protein ParA</fullName>
    </recommendedName>
</protein>
<keyword evidence="2" id="KW-0812">Transmembrane</keyword>
<dbReference type="RefSeq" id="WP_035330972.1">
    <property type="nucleotide sequence ID" value="NZ_AP028867.1"/>
</dbReference>
<evidence type="ECO:0000256" key="1">
    <source>
        <dbReference type="SAM" id="Coils"/>
    </source>
</evidence>
<name>A0A4Y8L7M1_9BACT</name>
<keyword evidence="2" id="KW-1133">Transmembrane helix</keyword>
<dbReference type="EMBL" id="SOML01000001">
    <property type="protein sequence ID" value="TFD98573.1"/>
    <property type="molecule type" value="Genomic_DNA"/>
</dbReference>